<dbReference type="Gene3D" id="3.40.50.2000">
    <property type="entry name" value="Glycogen Phosphorylase B"/>
    <property type="match status" value="2"/>
</dbReference>
<evidence type="ECO:0008006" key="5">
    <source>
        <dbReference type="Google" id="ProtNLM"/>
    </source>
</evidence>
<organism evidence="3 4">
    <name type="scientific">Helicobacter didelphidarum</name>
    <dbReference type="NCBI Taxonomy" id="2040648"/>
    <lineage>
        <taxon>Bacteria</taxon>
        <taxon>Pseudomonadati</taxon>
        <taxon>Campylobacterota</taxon>
        <taxon>Epsilonproteobacteria</taxon>
        <taxon>Campylobacterales</taxon>
        <taxon>Helicobacteraceae</taxon>
        <taxon>Helicobacter</taxon>
    </lineage>
</organism>
<proteinExistence type="predicted"/>
<gene>
    <name evidence="3" type="ORF">CQA53_04095</name>
</gene>
<dbReference type="AlphaFoldDB" id="A0A3D8IP76"/>
<dbReference type="Proteomes" id="UP000256379">
    <property type="component" value="Unassembled WGS sequence"/>
</dbReference>
<evidence type="ECO:0000256" key="1">
    <source>
        <dbReference type="ARBA" id="ARBA00022676"/>
    </source>
</evidence>
<dbReference type="InterPro" id="IPR002201">
    <property type="entry name" value="Glyco_trans_9"/>
</dbReference>
<dbReference type="GO" id="GO:0008713">
    <property type="term" value="F:ADP-heptose-lipopolysaccharide heptosyltransferase activity"/>
    <property type="evidence" value="ECO:0007669"/>
    <property type="project" value="TreeGrafter"/>
</dbReference>
<reference evidence="3 4" key="1">
    <citation type="submission" date="2018-04" db="EMBL/GenBank/DDBJ databases">
        <title>Novel Campyloabacter and Helicobacter Species and Strains.</title>
        <authorList>
            <person name="Mannion A.J."/>
            <person name="Shen Z."/>
            <person name="Fox J.G."/>
        </authorList>
    </citation>
    <scope>NUCLEOTIDE SEQUENCE [LARGE SCALE GENOMIC DNA]</scope>
    <source>
        <strain evidence="3 4">MIT 17-337</strain>
    </source>
</reference>
<dbReference type="SUPFAM" id="SSF53756">
    <property type="entry name" value="UDP-Glycosyltransferase/glycogen phosphorylase"/>
    <property type="match status" value="2"/>
</dbReference>
<dbReference type="Pfam" id="PF01075">
    <property type="entry name" value="Glyco_transf_9"/>
    <property type="match status" value="1"/>
</dbReference>
<keyword evidence="2" id="KW-0808">Transferase</keyword>
<keyword evidence="4" id="KW-1185">Reference proteome</keyword>
<sequence length="476" mass="54777">MLKINPNKSYHFLLIQTQSYTNGVRVILSLQCIEFLKTYFPHASISFLIHSSMQDFFKHNPYLNKLFFIDEKHITRTLKHAEIDFSLSLFDERESTLAAFMAGIKTRIGIFSSIHSILFNYKVKQKRSGGKHEIQYNLDLLKSLGCPNQTLYPKIYLNISEKNESQHYLMEKFTNSSLSDYIVISPSNANCNMNSKNAMGWATKNFLQIANELATSYCVLIVGTQLEIDMYKLMIKNYANLSEKNLFMFGDVDEFNDLNDIQGDGLKEQINQDNTIQQEDSKISNKTEVSSQVLPYEEKDIKNNQRITKGLKSYQQESTFNISTQSLSATQDNKDDSAINVDTQEQQEIQKKDLIKKIMKAQAQKKKPYKHGYMRIMLGVISHAKVFISNNTTLLHAASALDTPTISIFPFTKSYNPMRYAPINHKNNHIIVTPFGIFDIKKPIIHDINRDELQGFRVDVITPELILDILYNKILL</sequence>
<keyword evidence="1" id="KW-0328">Glycosyltransferase</keyword>
<dbReference type="OrthoDB" id="9797795at2"/>
<protein>
    <recommendedName>
        <fullName evidence="5">Lipopolysaccharide heptosyltransferase family protein</fullName>
    </recommendedName>
</protein>
<dbReference type="InterPro" id="IPR051199">
    <property type="entry name" value="LPS_LOS_Heptosyltrfase"/>
</dbReference>
<evidence type="ECO:0000256" key="2">
    <source>
        <dbReference type="ARBA" id="ARBA00022679"/>
    </source>
</evidence>
<evidence type="ECO:0000313" key="3">
    <source>
        <dbReference type="EMBL" id="RDU66401.1"/>
    </source>
</evidence>
<accession>A0A3D8IP76</accession>
<dbReference type="EMBL" id="NXLQ01000005">
    <property type="protein sequence ID" value="RDU66401.1"/>
    <property type="molecule type" value="Genomic_DNA"/>
</dbReference>
<dbReference type="RefSeq" id="WP_115542749.1">
    <property type="nucleotide sequence ID" value="NZ_NXLQ01000005.1"/>
</dbReference>
<evidence type="ECO:0000313" key="4">
    <source>
        <dbReference type="Proteomes" id="UP000256379"/>
    </source>
</evidence>
<dbReference type="GO" id="GO:0009244">
    <property type="term" value="P:lipopolysaccharide core region biosynthetic process"/>
    <property type="evidence" value="ECO:0007669"/>
    <property type="project" value="TreeGrafter"/>
</dbReference>
<name>A0A3D8IP76_9HELI</name>
<dbReference type="PANTHER" id="PTHR30160">
    <property type="entry name" value="TETRAACYLDISACCHARIDE 4'-KINASE-RELATED"/>
    <property type="match status" value="1"/>
</dbReference>
<comment type="caution">
    <text evidence="3">The sequence shown here is derived from an EMBL/GenBank/DDBJ whole genome shotgun (WGS) entry which is preliminary data.</text>
</comment>
<dbReference type="GO" id="GO:0005829">
    <property type="term" value="C:cytosol"/>
    <property type="evidence" value="ECO:0007669"/>
    <property type="project" value="TreeGrafter"/>
</dbReference>